<feature type="region of interest" description="Disordered" evidence="2">
    <location>
        <begin position="874"/>
        <end position="905"/>
    </location>
</feature>
<feature type="domain" description="C2H2-type" evidence="3">
    <location>
        <begin position="551"/>
        <end position="585"/>
    </location>
</feature>
<protein>
    <recommendedName>
        <fullName evidence="3">C2H2-type domain-containing protein</fullName>
    </recommendedName>
</protein>
<dbReference type="GO" id="GO:0008270">
    <property type="term" value="F:zinc ion binding"/>
    <property type="evidence" value="ECO:0007669"/>
    <property type="project" value="UniProtKB-KW"/>
</dbReference>
<keyword evidence="1" id="KW-0863">Zinc-finger</keyword>
<feature type="region of interest" description="Disordered" evidence="2">
    <location>
        <begin position="44"/>
        <end position="64"/>
    </location>
</feature>
<feature type="region of interest" description="Disordered" evidence="2">
    <location>
        <begin position="465"/>
        <end position="496"/>
    </location>
</feature>
<feature type="region of interest" description="Disordered" evidence="2">
    <location>
        <begin position="652"/>
        <end position="675"/>
    </location>
</feature>
<dbReference type="Gramene" id="OGLUM12G18470.1">
    <property type="protein sequence ID" value="OGLUM12G18470.1"/>
    <property type="gene ID" value="OGLUM12G18470"/>
</dbReference>
<evidence type="ECO:0000256" key="2">
    <source>
        <dbReference type="SAM" id="MobiDB-lite"/>
    </source>
</evidence>
<dbReference type="Proteomes" id="UP000026961">
    <property type="component" value="Chromosome 12"/>
</dbReference>
<sequence length="905" mass="99253">MASDVPQDDVQCHFCGTYLRPRSFRKHQQRCKYNPDALTRENLPASSIPASATRATHSEMASDGPQENCQCSFCHKDFEGRSSCAKHELQCKNNPDVHSQTEPSGNAQGGIGSLDVHVPRRKRTARNQPLPEQHLKKPASDYAQGGTSDAPETPPKPTTSEVKVDSAVNAPDITIPDNKDPSVMQKQKKKLDLNLQPHSDSSDQEEQADNFSSINDLSTIGTNSDKKKNTITGVADTNIPDHKDPSRMQMQIKLDLNLPPHDDSFSSMDDLNALVPADTNSDKEKKTDNGGAPADANSDKEKRTDNGSVPTGTNSIKEKKTDNGGVDINIPDHKDPSARQVQKKLSLNLPPCNDSSSSMDDLKTLAPTDTNSDKETNTSNGGVDTNIPDHSDPSAMQTKNKLDFNLPPRNDSSDSLPSKNPLLLLFLSHHRIQKPPASTARRRRRAMNLVRGRVQIRRMPRPIRARAPSPALARSVHSTRGVHRERLTSKKAEEERAGRVGINKKLDSSLLVKESLPTTTWTCTDLRWVQDFRFLLVLGFAVHEMASEWDSPCQFCGKNFKRRGNLLNHELTCKYISDVHPQTESSGDAQARKDILGFHIPRQKRTVPTFPASDYAQGGINGATTSEAKVDRDPEEETDVLEALLLLREQPAYPGEETFSDGEPGAGNVDDEPAASNPDKVLTMCSDKGSSSPVECYGGDERRVGARAIAGVEEDDLNPNVGCRGVTDCVDESDVIQKQKRKPDLSVADLRDLVEMKQQNMKADTNIHDQGHPSVMQMQKNELGLDLLPHKNSSDHEVPTLSVSSMDDPDGLVSTDTNSDKETETVNVGTDINIPEQRESSVTRMQNEKLGLNLLPRNDSSGHEVPILSVSSTDDLNSLIPTDTKSDKDTNSNVADSLGHCPAQE</sequence>
<feature type="compositionally biased region" description="Basic and acidic residues" evidence="2">
    <location>
        <begin position="482"/>
        <end position="496"/>
    </location>
</feature>
<keyword evidence="5" id="KW-1185">Reference proteome</keyword>
<accession>A0A0E0BUH6</accession>
<dbReference type="EnsemblPlants" id="OGLUM12G18470.1">
    <property type="protein sequence ID" value="OGLUM12G18470.1"/>
    <property type="gene ID" value="OGLUM12G18470"/>
</dbReference>
<feature type="region of interest" description="Disordered" evidence="2">
    <location>
        <begin position="93"/>
        <end position="245"/>
    </location>
</feature>
<reference evidence="4" key="2">
    <citation type="submission" date="2018-05" db="EMBL/GenBank/DDBJ databases">
        <title>OgluRS3 (Oryza glumaepatula Reference Sequence Version 3).</title>
        <authorList>
            <person name="Zhang J."/>
            <person name="Kudrna D."/>
            <person name="Lee S."/>
            <person name="Talag J."/>
            <person name="Welchert J."/>
            <person name="Wing R.A."/>
        </authorList>
    </citation>
    <scope>NUCLEOTIDE SEQUENCE [LARGE SCALE GENOMIC DNA]</scope>
</reference>
<feature type="compositionally biased region" description="Low complexity" evidence="2">
    <location>
        <begin position="465"/>
        <end position="474"/>
    </location>
</feature>
<dbReference type="AlphaFoldDB" id="A0A0E0BUH6"/>
<feature type="compositionally biased region" description="Polar residues" evidence="2">
    <location>
        <begin position="44"/>
        <end position="55"/>
    </location>
</feature>
<feature type="compositionally biased region" description="Polar residues" evidence="2">
    <location>
        <begin position="209"/>
        <end position="223"/>
    </location>
</feature>
<name>A0A0E0BUH6_9ORYZ</name>
<dbReference type="PROSITE" id="PS50157">
    <property type="entry name" value="ZINC_FINGER_C2H2_2"/>
    <property type="match status" value="1"/>
</dbReference>
<dbReference type="HOGENOM" id="CLU_320649_0_0_1"/>
<dbReference type="InterPro" id="IPR013087">
    <property type="entry name" value="Znf_C2H2_type"/>
</dbReference>
<feature type="compositionally biased region" description="Polar residues" evidence="2">
    <location>
        <begin position="306"/>
        <end position="315"/>
    </location>
</feature>
<feature type="compositionally biased region" description="Polar residues" evidence="2">
    <location>
        <begin position="93"/>
        <end position="106"/>
    </location>
</feature>
<feature type="region of interest" description="Disordered" evidence="2">
    <location>
        <begin position="793"/>
        <end position="824"/>
    </location>
</feature>
<keyword evidence="1" id="KW-0862">Zinc</keyword>
<evidence type="ECO:0000256" key="1">
    <source>
        <dbReference type="PROSITE-ProRule" id="PRU00042"/>
    </source>
</evidence>
<proteinExistence type="predicted"/>
<evidence type="ECO:0000313" key="5">
    <source>
        <dbReference type="Proteomes" id="UP000026961"/>
    </source>
</evidence>
<evidence type="ECO:0000313" key="4">
    <source>
        <dbReference type="EnsemblPlants" id="OGLUM12G18470.1"/>
    </source>
</evidence>
<feature type="compositionally biased region" description="Polar residues" evidence="2">
    <location>
        <begin position="874"/>
        <end position="883"/>
    </location>
</feature>
<feature type="region of interest" description="Disordered" evidence="2">
    <location>
        <begin position="257"/>
        <end position="416"/>
    </location>
</feature>
<dbReference type="eggNOG" id="ENOG502R7KZ">
    <property type="taxonomic scope" value="Eukaryota"/>
</dbReference>
<keyword evidence="1" id="KW-0479">Metal-binding</keyword>
<organism evidence="4">
    <name type="scientific">Oryza glumipatula</name>
    <dbReference type="NCBI Taxonomy" id="40148"/>
    <lineage>
        <taxon>Eukaryota</taxon>
        <taxon>Viridiplantae</taxon>
        <taxon>Streptophyta</taxon>
        <taxon>Embryophyta</taxon>
        <taxon>Tracheophyta</taxon>
        <taxon>Spermatophyta</taxon>
        <taxon>Magnoliopsida</taxon>
        <taxon>Liliopsida</taxon>
        <taxon>Poales</taxon>
        <taxon>Poaceae</taxon>
        <taxon>BOP clade</taxon>
        <taxon>Oryzoideae</taxon>
        <taxon>Oryzeae</taxon>
        <taxon>Oryzinae</taxon>
        <taxon>Oryza</taxon>
    </lineage>
</organism>
<evidence type="ECO:0000259" key="3">
    <source>
        <dbReference type="PROSITE" id="PS50157"/>
    </source>
</evidence>
<reference evidence="4" key="1">
    <citation type="submission" date="2015-04" db="UniProtKB">
        <authorList>
            <consortium name="EnsemblPlants"/>
        </authorList>
    </citation>
    <scope>IDENTIFICATION</scope>
</reference>